<comment type="cofactor">
    <cofactor evidence="1">
        <name>(6R)-5,10-methylene-5,6,7,8-tetrahydrofolate</name>
        <dbReference type="ChEBI" id="CHEBI:15636"/>
    </cofactor>
</comment>
<accession>A0A371Z2V6</accession>
<comment type="similarity">
    <text evidence="10">Belongs to the DNA photolyase family.</text>
</comment>
<dbReference type="FunFam" id="1.10.579.10:FF:000003">
    <property type="entry name" value="Deoxyribodipyrimidine photo-lyase"/>
    <property type="match status" value="1"/>
</dbReference>
<dbReference type="PANTHER" id="PTHR11455:SF9">
    <property type="entry name" value="CRYPTOCHROME CIRCADIAN CLOCK 5 ISOFORM X1"/>
    <property type="match status" value="1"/>
</dbReference>
<dbReference type="RefSeq" id="WP_116702198.1">
    <property type="nucleotide sequence ID" value="NZ_QUWV01000031.1"/>
</dbReference>
<keyword evidence="12" id="KW-0456">Lyase</keyword>
<evidence type="ECO:0000256" key="6">
    <source>
        <dbReference type="ARBA" id="ARBA00022991"/>
    </source>
</evidence>
<dbReference type="EC" id="4.1.99.3" evidence="2"/>
<evidence type="ECO:0000313" key="13">
    <source>
        <dbReference type="Proteomes" id="UP000262371"/>
    </source>
</evidence>
<dbReference type="InterPro" id="IPR005101">
    <property type="entry name" value="Cryptochr/Photolyase_FAD-bd"/>
</dbReference>
<dbReference type="OrthoDB" id="9772484at2"/>
<keyword evidence="13" id="KW-1185">Reference proteome</keyword>
<comment type="caution">
    <text evidence="12">The sequence shown here is derived from an EMBL/GenBank/DDBJ whole genome shotgun (WGS) entry which is preliminary data.</text>
</comment>
<dbReference type="GO" id="GO:0003904">
    <property type="term" value="F:deoxyribodipyrimidine photo-lyase activity"/>
    <property type="evidence" value="ECO:0007669"/>
    <property type="project" value="UniProtKB-EC"/>
</dbReference>
<dbReference type="GO" id="GO:0071949">
    <property type="term" value="F:FAD binding"/>
    <property type="evidence" value="ECO:0007669"/>
    <property type="project" value="TreeGrafter"/>
</dbReference>
<dbReference type="InterPro" id="IPR018394">
    <property type="entry name" value="DNA_photolyase_1_CS_C"/>
</dbReference>
<evidence type="ECO:0000313" key="12">
    <source>
        <dbReference type="EMBL" id="RFD20832.1"/>
    </source>
</evidence>
<evidence type="ECO:0000256" key="8">
    <source>
        <dbReference type="PIRSR" id="PIRSR602081-1"/>
    </source>
</evidence>
<evidence type="ECO:0000259" key="11">
    <source>
        <dbReference type="PROSITE" id="PS51645"/>
    </source>
</evidence>
<dbReference type="Gene3D" id="3.40.50.620">
    <property type="entry name" value="HUPs"/>
    <property type="match status" value="1"/>
</dbReference>
<dbReference type="Pfam" id="PF03441">
    <property type="entry name" value="FAD_binding_7"/>
    <property type="match status" value="1"/>
</dbReference>
<evidence type="ECO:0000256" key="10">
    <source>
        <dbReference type="RuleBase" id="RU004182"/>
    </source>
</evidence>
<dbReference type="PROSITE" id="PS51645">
    <property type="entry name" value="PHR_CRY_ALPHA_BETA"/>
    <property type="match status" value="1"/>
</dbReference>
<dbReference type="InterPro" id="IPR014729">
    <property type="entry name" value="Rossmann-like_a/b/a_fold"/>
</dbReference>
<name>A0A371Z2V6_9PROT</name>
<dbReference type="SUPFAM" id="SSF52425">
    <property type="entry name" value="Cryptochrome/photolyase, N-terminal domain"/>
    <property type="match status" value="1"/>
</dbReference>
<dbReference type="GO" id="GO:0000719">
    <property type="term" value="P:photoreactive repair"/>
    <property type="evidence" value="ECO:0007669"/>
    <property type="project" value="UniProtKB-ARBA"/>
</dbReference>
<evidence type="ECO:0000256" key="2">
    <source>
        <dbReference type="ARBA" id="ARBA00013149"/>
    </source>
</evidence>
<feature type="site" description="Electron transfer via tryptophanyl radical" evidence="9">
    <location>
        <position position="304"/>
    </location>
</feature>
<feature type="site" description="Electron transfer via tryptophanyl radical" evidence="9">
    <location>
        <position position="357"/>
    </location>
</feature>
<dbReference type="InterPro" id="IPR036134">
    <property type="entry name" value="Crypto/Photolyase_FAD-like_sf"/>
</dbReference>
<dbReference type="PRINTS" id="PR00147">
    <property type="entry name" value="DNAPHOTLYASE"/>
</dbReference>
<evidence type="ECO:0000256" key="9">
    <source>
        <dbReference type="PIRSR" id="PIRSR602081-2"/>
    </source>
</evidence>
<comment type="cofactor">
    <cofactor evidence="8">
        <name>FAD</name>
        <dbReference type="ChEBI" id="CHEBI:57692"/>
    </cofactor>
    <text evidence="8">Binds 1 FAD per subunit.</text>
</comment>
<keyword evidence="5 8" id="KW-0274">FAD</keyword>
<keyword evidence="6 10" id="KW-0157">Chromophore</keyword>
<feature type="binding site" evidence="8">
    <location>
        <begin position="370"/>
        <end position="372"/>
    </location>
    <ligand>
        <name>FAD</name>
        <dbReference type="ChEBI" id="CHEBI:57692"/>
    </ligand>
</feature>
<feature type="binding site" evidence="8">
    <location>
        <position position="270"/>
    </location>
    <ligand>
        <name>FAD</name>
        <dbReference type="ChEBI" id="CHEBI:57692"/>
    </ligand>
</feature>
<evidence type="ECO:0000256" key="5">
    <source>
        <dbReference type="ARBA" id="ARBA00022827"/>
    </source>
</evidence>
<dbReference type="SUPFAM" id="SSF48173">
    <property type="entry name" value="Cryptochrome/photolyase FAD-binding domain"/>
    <property type="match status" value="1"/>
</dbReference>
<dbReference type="Proteomes" id="UP000262371">
    <property type="component" value="Unassembled WGS sequence"/>
</dbReference>
<evidence type="ECO:0000256" key="1">
    <source>
        <dbReference type="ARBA" id="ARBA00001932"/>
    </source>
</evidence>
<organism evidence="12 13">
    <name type="scientific">Komagataeibacter melaceti</name>
    <dbReference type="NCBI Taxonomy" id="2766577"/>
    <lineage>
        <taxon>Bacteria</taxon>
        <taxon>Pseudomonadati</taxon>
        <taxon>Pseudomonadota</taxon>
        <taxon>Alphaproteobacteria</taxon>
        <taxon>Acetobacterales</taxon>
        <taxon>Acetobacteraceae</taxon>
        <taxon>Komagataeibacter</taxon>
    </lineage>
</organism>
<evidence type="ECO:0000256" key="7">
    <source>
        <dbReference type="ARBA" id="ARBA00033999"/>
    </source>
</evidence>
<evidence type="ECO:0000256" key="4">
    <source>
        <dbReference type="ARBA" id="ARBA00022630"/>
    </source>
</evidence>
<proteinExistence type="inferred from homology"/>
<feature type="binding site" evidence="8">
    <location>
        <begin position="240"/>
        <end position="244"/>
    </location>
    <ligand>
        <name>FAD</name>
        <dbReference type="ChEBI" id="CHEBI:57692"/>
    </ligand>
</feature>
<evidence type="ECO:0000256" key="3">
    <source>
        <dbReference type="ARBA" id="ARBA00014046"/>
    </source>
</evidence>
<dbReference type="InterPro" id="IPR036155">
    <property type="entry name" value="Crypto/Photolyase_N_sf"/>
</dbReference>
<feature type="binding site" evidence="8">
    <location>
        <position position="228"/>
    </location>
    <ligand>
        <name>FAD</name>
        <dbReference type="ChEBI" id="CHEBI:57692"/>
    </ligand>
</feature>
<dbReference type="PANTHER" id="PTHR11455">
    <property type="entry name" value="CRYPTOCHROME"/>
    <property type="match status" value="1"/>
</dbReference>
<comment type="catalytic activity">
    <reaction evidence="7">
        <text>cyclobutadipyrimidine (in DNA) = 2 pyrimidine residues (in DNA).</text>
        <dbReference type="EC" id="4.1.99.3"/>
    </reaction>
</comment>
<dbReference type="PROSITE" id="PS00394">
    <property type="entry name" value="DNA_PHOTOLYASES_1_1"/>
    <property type="match status" value="1"/>
</dbReference>
<dbReference type="AlphaFoldDB" id="A0A371Z2V6"/>
<dbReference type="GO" id="GO:0003677">
    <property type="term" value="F:DNA binding"/>
    <property type="evidence" value="ECO:0007669"/>
    <property type="project" value="TreeGrafter"/>
</dbReference>
<dbReference type="InterPro" id="IPR006050">
    <property type="entry name" value="DNA_photolyase_N"/>
</dbReference>
<dbReference type="GO" id="GO:0009416">
    <property type="term" value="P:response to light stimulus"/>
    <property type="evidence" value="ECO:0007669"/>
    <property type="project" value="TreeGrafter"/>
</dbReference>
<dbReference type="Pfam" id="PF00875">
    <property type="entry name" value="DNA_photolyase"/>
    <property type="match status" value="1"/>
</dbReference>
<dbReference type="PROSITE" id="PS00691">
    <property type="entry name" value="DNA_PHOTOLYASES_1_2"/>
    <property type="match status" value="1"/>
</dbReference>
<gene>
    <name evidence="12" type="ORF">DY926_04065</name>
</gene>
<feature type="site" description="Electron transfer via tryptophanyl radical" evidence="9">
    <location>
        <position position="380"/>
    </location>
</feature>
<dbReference type="Gene3D" id="1.25.40.80">
    <property type="match status" value="1"/>
</dbReference>
<feature type="domain" description="Photolyase/cryptochrome alpha/beta" evidence="11">
    <location>
        <begin position="4"/>
        <end position="129"/>
    </location>
</feature>
<dbReference type="Gene3D" id="1.10.579.10">
    <property type="entry name" value="DNA Cyclobutane Dipyrimidine Photolyase, subunit A, domain 3"/>
    <property type="match status" value="1"/>
</dbReference>
<reference evidence="12 13" key="1">
    <citation type="submission" date="2018-08" db="EMBL/GenBank/DDBJ databases">
        <title>Komagataeibacter sp. AV 382.</title>
        <authorList>
            <person name="Skraban J."/>
            <person name="Trcek J."/>
        </authorList>
    </citation>
    <scope>NUCLEOTIDE SEQUENCE [LARGE SCALE GENOMIC DNA]</scope>
    <source>
        <strain evidence="12 13">AV 382</strain>
    </source>
</reference>
<protein>
    <recommendedName>
        <fullName evidence="3">Deoxyribodipyrimidine photo-lyase</fullName>
        <ecNumber evidence="2">4.1.99.3</ecNumber>
    </recommendedName>
</protein>
<dbReference type="InterPro" id="IPR002081">
    <property type="entry name" value="Cryptochrome/DNA_photolyase_1"/>
</dbReference>
<keyword evidence="4 8" id="KW-0285">Flavoprotein</keyword>
<dbReference type="EMBL" id="QUWV01000031">
    <property type="protein sequence ID" value="RFD20832.1"/>
    <property type="molecule type" value="Genomic_DNA"/>
</dbReference>
<sequence>MIHAPTIVWFRDDFRLADNPALLEAEKLHKPILCVVILDEAHLPGAAARWWLDRAIRSLDGDLRRMGGSLHVFRGPAGQVLTEIVSHTGADTVVWNRRYDLKGRETDTAIKAGLRAEGIAVHSFPGGLLHEPWRIRTRAGGQYKIFTAFWRGMRETHPTPFPPAPAPEKLAFAPLASPPAGLLPQQGDYGLLPTRPDWTGGLQEMWTPGEGEAHDRFAHFMRDGLDTYATARDFPAENASSRLSPFLRFGHVTAAQIWHGATEKGFPERFLMELAWRDFAWSLLFSAPDMATRNLRPEFDAMPWRDDPAGLARWQQGQTGYPLVDAGMRELWHTGWMHNRVRMVVASFLVKHLLIDWRQGEQWFADTLVDHDPASNPMNWQWNAGTGVDAAPYFRIMNPVLQSRKFDPHGAYIRRWVPELACLSDKAIHTPWETEIPRGYPAPIVDHRLARERALHAWKTMGSGAGQE</sequence>